<evidence type="ECO:0000313" key="5">
    <source>
        <dbReference type="Proteomes" id="UP001168821"/>
    </source>
</evidence>
<evidence type="ECO:0000256" key="1">
    <source>
        <dbReference type="ARBA" id="ARBA00023157"/>
    </source>
</evidence>
<dbReference type="InterPro" id="IPR001314">
    <property type="entry name" value="Peptidase_S1A"/>
</dbReference>
<dbReference type="PANTHER" id="PTHR24260:SF136">
    <property type="entry name" value="GH08193P-RELATED"/>
    <property type="match status" value="1"/>
</dbReference>
<dbReference type="InterPro" id="IPR009003">
    <property type="entry name" value="Peptidase_S1_PA"/>
</dbReference>
<dbReference type="PANTHER" id="PTHR24260">
    <property type="match status" value="1"/>
</dbReference>
<dbReference type="GO" id="GO:0006508">
    <property type="term" value="P:proteolysis"/>
    <property type="evidence" value="ECO:0007669"/>
    <property type="project" value="InterPro"/>
</dbReference>
<keyword evidence="1" id="KW-1015">Disulfide bond</keyword>
<feature type="chain" id="PRO_5041221625" description="Peptidase S1 domain-containing protein" evidence="2">
    <location>
        <begin position="26"/>
        <end position="274"/>
    </location>
</feature>
<dbReference type="EMBL" id="JALNTZ010000004">
    <property type="protein sequence ID" value="KAJ3656602.1"/>
    <property type="molecule type" value="Genomic_DNA"/>
</dbReference>
<comment type="caution">
    <text evidence="4">The sequence shown here is derived from an EMBL/GenBank/DDBJ whole genome shotgun (WGS) entry which is preliminary data.</text>
</comment>
<dbReference type="SMART" id="SM00020">
    <property type="entry name" value="Tryp_SPc"/>
    <property type="match status" value="1"/>
</dbReference>
<dbReference type="InterPro" id="IPR018114">
    <property type="entry name" value="TRYPSIN_HIS"/>
</dbReference>
<organism evidence="4 5">
    <name type="scientific">Zophobas morio</name>
    <dbReference type="NCBI Taxonomy" id="2755281"/>
    <lineage>
        <taxon>Eukaryota</taxon>
        <taxon>Metazoa</taxon>
        <taxon>Ecdysozoa</taxon>
        <taxon>Arthropoda</taxon>
        <taxon>Hexapoda</taxon>
        <taxon>Insecta</taxon>
        <taxon>Pterygota</taxon>
        <taxon>Neoptera</taxon>
        <taxon>Endopterygota</taxon>
        <taxon>Coleoptera</taxon>
        <taxon>Polyphaga</taxon>
        <taxon>Cucujiformia</taxon>
        <taxon>Tenebrionidae</taxon>
        <taxon>Zophobas</taxon>
    </lineage>
</organism>
<dbReference type="GO" id="GO:0004252">
    <property type="term" value="F:serine-type endopeptidase activity"/>
    <property type="evidence" value="ECO:0007669"/>
    <property type="project" value="InterPro"/>
</dbReference>
<dbReference type="PROSITE" id="PS00134">
    <property type="entry name" value="TRYPSIN_HIS"/>
    <property type="match status" value="1"/>
</dbReference>
<proteinExistence type="predicted"/>
<dbReference type="PROSITE" id="PS50240">
    <property type="entry name" value="TRYPSIN_DOM"/>
    <property type="match status" value="1"/>
</dbReference>
<name>A0AA38MHJ1_9CUCU</name>
<keyword evidence="5" id="KW-1185">Reference proteome</keyword>
<keyword evidence="2" id="KW-0732">Signal</keyword>
<evidence type="ECO:0000256" key="2">
    <source>
        <dbReference type="SAM" id="SignalP"/>
    </source>
</evidence>
<gene>
    <name evidence="4" type="ORF">Zmor_015670</name>
</gene>
<sequence>MNFLAVVFFCVYTFSLIVTPSAVEGSPSSLDRQYGISGRIIGGSGARAGQFPFAAAIYIDTDDGRYFCGGALISNLWLLTAGHCVRNGIRFTIQLGSNTLNSQDFNRVTVRTNTSFLHPEFDDLTLQNDIGLIQLNEPVQFSDYISSIFLPSTDLQPDAAVYSIGWGQTDDYHPGPVDHLNYANVYTMSDASCKSVYGDQILEHMICVEGEYNQGTCLGDLGTPLVRYVLNQQHAEHVGVSSFLSSNGCESTDPSGYIKTYGYLQWIKNITGLP</sequence>
<reference evidence="4" key="1">
    <citation type="journal article" date="2023" name="G3 (Bethesda)">
        <title>Whole genome assemblies of Zophobas morio and Tenebrio molitor.</title>
        <authorList>
            <person name="Kaur S."/>
            <person name="Stinson S.A."/>
            <person name="diCenzo G.C."/>
        </authorList>
    </citation>
    <scope>NUCLEOTIDE SEQUENCE</scope>
    <source>
        <strain evidence="4">QUZm001</strain>
    </source>
</reference>
<protein>
    <recommendedName>
        <fullName evidence="3">Peptidase S1 domain-containing protein</fullName>
    </recommendedName>
</protein>
<dbReference type="Gene3D" id="2.40.10.10">
    <property type="entry name" value="Trypsin-like serine proteases"/>
    <property type="match status" value="2"/>
</dbReference>
<accession>A0AA38MHJ1</accession>
<dbReference type="InterPro" id="IPR043504">
    <property type="entry name" value="Peptidase_S1_PA_chymotrypsin"/>
</dbReference>
<dbReference type="CDD" id="cd00190">
    <property type="entry name" value="Tryp_SPc"/>
    <property type="match status" value="1"/>
</dbReference>
<dbReference type="Proteomes" id="UP001168821">
    <property type="component" value="Unassembled WGS sequence"/>
</dbReference>
<feature type="domain" description="Peptidase S1" evidence="3">
    <location>
        <begin position="40"/>
        <end position="272"/>
    </location>
</feature>
<feature type="signal peptide" evidence="2">
    <location>
        <begin position="1"/>
        <end position="25"/>
    </location>
</feature>
<dbReference type="PRINTS" id="PR00722">
    <property type="entry name" value="CHYMOTRYPSIN"/>
</dbReference>
<dbReference type="AlphaFoldDB" id="A0AA38MHJ1"/>
<dbReference type="InterPro" id="IPR051333">
    <property type="entry name" value="CLIP_Serine_Protease"/>
</dbReference>
<evidence type="ECO:0000313" key="4">
    <source>
        <dbReference type="EMBL" id="KAJ3656602.1"/>
    </source>
</evidence>
<dbReference type="SUPFAM" id="SSF50494">
    <property type="entry name" value="Trypsin-like serine proteases"/>
    <property type="match status" value="1"/>
</dbReference>
<evidence type="ECO:0000259" key="3">
    <source>
        <dbReference type="PROSITE" id="PS50240"/>
    </source>
</evidence>
<dbReference type="FunFam" id="2.40.10.10:FF:000068">
    <property type="entry name" value="transmembrane protease serine 2"/>
    <property type="match status" value="1"/>
</dbReference>
<dbReference type="InterPro" id="IPR001254">
    <property type="entry name" value="Trypsin_dom"/>
</dbReference>
<dbReference type="Pfam" id="PF00089">
    <property type="entry name" value="Trypsin"/>
    <property type="match status" value="1"/>
</dbReference>